<dbReference type="PANTHER" id="PTHR11439">
    <property type="entry name" value="GAG-POL-RELATED RETROTRANSPOSON"/>
    <property type="match status" value="1"/>
</dbReference>
<evidence type="ECO:0000259" key="1">
    <source>
        <dbReference type="Pfam" id="PF07727"/>
    </source>
</evidence>
<evidence type="ECO:0000313" key="2">
    <source>
        <dbReference type="Proteomes" id="UP001652600"/>
    </source>
</evidence>
<dbReference type="RefSeq" id="XP_050939326.1">
    <property type="nucleotide sequence ID" value="XM_051083369.1"/>
</dbReference>
<dbReference type="GeneID" id="127148934"/>
<dbReference type="Pfam" id="PF07727">
    <property type="entry name" value="RVT_2"/>
    <property type="match status" value="1"/>
</dbReference>
<reference evidence="3" key="1">
    <citation type="submission" date="2025-08" db="UniProtKB">
        <authorList>
            <consortium name="RefSeq"/>
        </authorList>
    </citation>
    <scope>IDENTIFICATION</scope>
    <source>
        <tissue evidence="3">Stem</tissue>
    </source>
</reference>
<dbReference type="InterPro" id="IPR013103">
    <property type="entry name" value="RVT_2"/>
</dbReference>
<gene>
    <name evidence="3" type="primary">LOC127148934</name>
</gene>
<name>A0ABM3KNG5_CUCME</name>
<proteinExistence type="predicted"/>
<organism evidence="2 3">
    <name type="scientific">Cucumis melo</name>
    <name type="common">Muskmelon</name>
    <dbReference type="NCBI Taxonomy" id="3656"/>
    <lineage>
        <taxon>Eukaryota</taxon>
        <taxon>Viridiplantae</taxon>
        <taxon>Streptophyta</taxon>
        <taxon>Embryophyta</taxon>
        <taxon>Tracheophyta</taxon>
        <taxon>Spermatophyta</taxon>
        <taxon>Magnoliopsida</taxon>
        <taxon>eudicotyledons</taxon>
        <taxon>Gunneridae</taxon>
        <taxon>Pentapetalae</taxon>
        <taxon>rosids</taxon>
        <taxon>fabids</taxon>
        <taxon>Cucurbitales</taxon>
        <taxon>Cucurbitaceae</taxon>
        <taxon>Benincaseae</taxon>
        <taxon>Cucumis</taxon>
    </lineage>
</organism>
<dbReference type="Proteomes" id="UP001652600">
    <property type="component" value="Chromosome 4"/>
</dbReference>
<evidence type="ECO:0000313" key="3">
    <source>
        <dbReference type="RefSeq" id="XP_050939326.1"/>
    </source>
</evidence>
<feature type="domain" description="Reverse transcriptase Ty1/copia-type" evidence="1">
    <location>
        <begin position="70"/>
        <end position="148"/>
    </location>
</feature>
<sequence>MVANVCYTSTMKLMTVVAALTDEHWILAMQEELLQFERNESKGFVDLVHRDHVYKLRKALYGLKQALEPVQIYVEDIIFGGTSSAYVKQFVNQMKGEFEMSMVGELTFFIEFQIKQDETGIFFSQEKYAKNLISKFRMDKAKPKRTPAATHLKLTKDATGEQVDSSLYRSIIGSLLNLTASRPDIAFAVGMCARYQADPRTSHLQSAKRILKYIIGTVMLTGSDVRMIGRAHLNDVVS</sequence>
<dbReference type="PANTHER" id="PTHR11439:SF463">
    <property type="entry name" value="REVERSE TRANSCRIPTASE TY1_COPIA-TYPE DOMAIN-CONTAINING PROTEIN"/>
    <property type="match status" value="1"/>
</dbReference>
<keyword evidence="2" id="KW-1185">Reference proteome</keyword>
<accession>A0ABM3KNG5</accession>
<protein>
    <submittedName>
        <fullName evidence="3">Uncharacterized mitochondrial protein AtMg00810-like</fullName>
    </submittedName>
</protein>